<protein>
    <submittedName>
        <fullName evidence="1">Uncharacterized protein</fullName>
    </submittedName>
</protein>
<dbReference type="EMBL" id="CP144697">
    <property type="protein sequence ID" value="WVZ15811.1"/>
    <property type="molecule type" value="Genomic_DNA"/>
</dbReference>
<accession>A0AAQ3S4S7</accession>
<name>A0AAQ3S4S7_VIGMU</name>
<proteinExistence type="predicted"/>
<gene>
    <name evidence="1" type="ORF">V8G54_013377</name>
</gene>
<dbReference type="AlphaFoldDB" id="A0AAQ3S4S7"/>
<reference evidence="1 2" key="1">
    <citation type="journal article" date="2023" name="Life. Sci Alliance">
        <title>Evolutionary insights into 3D genome organization and epigenetic landscape of Vigna mungo.</title>
        <authorList>
            <person name="Junaid A."/>
            <person name="Singh B."/>
            <person name="Bhatia S."/>
        </authorList>
    </citation>
    <scope>NUCLEOTIDE SEQUENCE [LARGE SCALE GENOMIC DNA]</scope>
    <source>
        <strain evidence="1">Urdbean</strain>
    </source>
</reference>
<keyword evidence="2" id="KW-1185">Reference proteome</keyword>
<evidence type="ECO:0000313" key="2">
    <source>
        <dbReference type="Proteomes" id="UP001374535"/>
    </source>
</evidence>
<evidence type="ECO:0000313" key="1">
    <source>
        <dbReference type="EMBL" id="WVZ15811.1"/>
    </source>
</evidence>
<organism evidence="1 2">
    <name type="scientific">Vigna mungo</name>
    <name type="common">Black gram</name>
    <name type="synonym">Phaseolus mungo</name>
    <dbReference type="NCBI Taxonomy" id="3915"/>
    <lineage>
        <taxon>Eukaryota</taxon>
        <taxon>Viridiplantae</taxon>
        <taxon>Streptophyta</taxon>
        <taxon>Embryophyta</taxon>
        <taxon>Tracheophyta</taxon>
        <taxon>Spermatophyta</taxon>
        <taxon>Magnoliopsida</taxon>
        <taxon>eudicotyledons</taxon>
        <taxon>Gunneridae</taxon>
        <taxon>Pentapetalae</taxon>
        <taxon>rosids</taxon>
        <taxon>fabids</taxon>
        <taxon>Fabales</taxon>
        <taxon>Fabaceae</taxon>
        <taxon>Papilionoideae</taxon>
        <taxon>50 kb inversion clade</taxon>
        <taxon>NPAAA clade</taxon>
        <taxon>indigoferoid/millettioid clade</taxon>
        <taxon>Phaseoleae</taxon>
        <taxon>Vigna</taxon>
    </lineage>
</organism>
<dbReference type="Proteomes" id="UP001374535">
    <property type="component" value="Chromosome 4"/>
</dbReference>
<sequence>MLQLKKVGINSQKLATMSSSPQCYHLCHTQKSRRRETLTQFKFVVSLLILQIGEDVFRIMVSPLHSRRPTVDAKGLSFSDLKVQRWLSGGSVVSFLFAGFPWRNISLRKFIRNLKSKQNPKFSSSIKKQLSPN</sequence>